<evidence type="ECO:0000313" key="1">
    <source>
        <dbReference type="EMBL" id="DAF60494.1"/>
    </source>
</evidence>
<reference evidence="1" key="1">
    <citation type="journal article" date="2021" name="Proc. Natl. Acad. Sci. U.S.A.">
        <title>A Catalog of Tens of Thousands of Viruses from Human Metagenomes Reveals Hidden Associations with Chronic Diseases.</title>
        <authorList>
            <person name="Tisza M.J."/>
            <person name="Buck C.B."/>
        </authorList>
    </citation>
    <scope>NUCLEOTIDE SEQUENCE</scope>
    <source>
        <strain evidence="1">CtLq07</strain>
    </source>
</reference>
<organism evidence="1">
    <name type="scientific">Myoviridae sp. ctLq07</name>
    <dbReference type="NCBI Taxonomy" id="2827681"/>
    <lineage>
        <taxon>Viruses</taxon>
        <taxon>Duplodnaviria</taxon>
        <taxon>Heunggongvirae</taxon>
        <taxon>Uroviricota</taxon>
        <taxon>Caudoviricetes</taxon>
    </lineage>
</organism>
<proteinExistence type="predicted"/>
<name>A0A8S5TB81_9CAUD</name>
<protein>
    <submittedName>
        <fullName evidence="1">14-3-3 protein gamma</fullName>
    </submittedName>
</protein>
<sequence>MPFSATKFIEKQITNTRGLCKSCKFYKTAKIVNEVEICTLSDKFLIPEYEPNYTCRNFERSDT</sequence>
<accession>A0A8S5TB81</accession>
<dbReference type="EMBL" id="BK032789">
    <property type="protein sequence ID" value="DAF60494.1"/>
    <property type="molecule type" value="Genomic_DNA"/>
</dbReference>